<dbReference type="AlphaFoldDB" id="A0A0Q9YZM6"/>
<comment type="subunit">
    <text evidence="9">The system is composed of three essential subunits: KdpA, KdpB and KdpC.</text>
</comment>
<organism evidence="10">
    <name type="scientific">Candidatus Berkiella aquae</name>
    <dbReference type="NCBI Taxonomy" id="295108"/>
    <lineage>
        <taxon>Bacteria</taxon>
        <taxon>Pseudomonadati</taxon>
        <taxon>Pseudomonadota</taxon>
        <taxon>Gammaproteobacteria</taxon>
        <taxon>Candidatus Berkiellales</taxon>
        <taxon>Candidatus Berkiellaceae</taxon>
        <taxon>Candidatus Berkiella</taxon>
    </lineage>
</organism>
<comment type="caution">
    <text evidence="10">The sequence shown here is derived from an EMBL/GenBank/DDBJ whole genome shotgun (WGS) entry which is preliminary data.</text>
</comment>
<dbReference type="Pfam" id="PF03814">
    <property type="entry name" value="KdpA"/>
    <property type="match status" value="1"/>
</dbReference>
<sequence>MITLSSINGFIQLFLLLGCVALLLKPLGGYIVRVYSNQPIMLGRLFNPIEETLYRIAKINPNSEMTWQQYAIALLSASFAGFVLLFLILKYQSYFPLNPGQFDDLSNDLAFNIASSFITNTNWQSYAGETTLSHFSQMFGLTVQNFLSASMGMAVAVALIRGIIRKNYNLIGNFWVDWLRGILYILLPLSLVLALILGSQGVIQNFNSNVTAINLEAVTQSIPGGPVASQVAIKQLGSNGGGFFNANSAHPFENPNALTNFLECLSILLIPATFCYAFGMMVDNRRHGLALLLTMTLIFIPLYFFALQQEQQENMLLSVLPIDQRASQTQSGGNMEGKETRFGIVNSVLWASATTATSNGSVNSMHDSYTPLGGLVPLLFMMLGEIIYGGVGTGLYSIILFVILTVFIAGLMVGRTPEYLGKKIQAFEIKMSSMCIIIPVITILFGSTITIMSSQGIQSMHNVGAQGFSEIIYAFVSASANNGSAFAGLEANTPFYNILLGICMLLNRFGVIVLVLAISGSLAAKNITPTTVGTLSTHSPLFILFLAGIILFIGLLTYIPTLTLAPISEFFHMMSMQ</sequence>
<evidence type="ECO:0000256" key="1">
    <source>
        <dbReference type="ARBA" id="ARBA00022448"/>
    </source>
</evidence>
<dbReference type="GO" id="GO:0016787">
    <property type="term" value="F:hydrolase activity"/>
    <property type="evidence" value="ECO:0007669"/>
    <property type="project" value="UniProtKB-KW"/>
</dbReference>
<dbReference type="PATRIC" id="fig|1590043.3.peg.873"/>
<dbReference type="GO" id="GO:0008556">
    <property type="term" value="F:P-type potassium transmembrane transporter activity"/>
    <property type="evidence" value="ECO:0007669"/>
    <property type="project" value="InterPro"/>
</dbReference>
<feature type="transmembrane region" description="Helical" evidence="9">
    <location>
        <begin position="261"/>
        <end position="282"/>
    </location>
</feature>
<dbReference type="PANTHER" id="PTHR30607:SF2">
    <property type="entry name" value="POTASSIUM-TRANSPORTING ATPASE POTASSIUM-BINDING SUBUNIT"/>
    <property type="match status" value="1"/>
</dbReference>
<dbReference type="PANTHER" id="PTHR30607">
    <property type="entry name" value="POTASSIUM-TRANSPORTING ATPASE A CHAIN"/>
    <property type="match status" value="1"/>
</dbReference>
<comment type="subcellular location">
    <subcellularLocation>
        <location evidence="9">Cell membrane</location>
        <topology evidence="9">Multi-pass membrane protein</topology>
    </subcellularLocation>
</comment>
<dbReference type="OrthoDB" id="9763796at2"/>
<dbReference type="GO" id="GO:0005886">
    <property type="term" value="C:plasma membrane"/>
    <property type="evidence" value="ECO:0007669"/>
    <property type="project" value="UniProtKB-SubCell"/>
</dbReference>
<gene>
    <name evidence="9 10" type="primary">kdpA</name>
    <name evidence="10" type="ORF">HT99x_00869</name>
</gene>
<keyword evidence="8 9" id="KW-0472">Membrane</keyword>
<protein>
    <recommendedName>
        <fullName evidence="9">Potassium-transporting ATPase potassium-binding subunit</fullName>
    </recommendedName>
    <alternativeName>
        <fullName evidence="9">ATP phosphohydrolase [potassium-transporting] A chain</fullName>
    </alternativeName>
    <alternativeName>
        <fullName evidence="9">Potassium-binding and translocating subunit A</fullName>
    </alternativeName>
    <alternativeName>
        <fullName evidence="9">Potassium-translocating ATPase A chain</fullName>
    </alternativeName>
</protein>
<dbReference type="InterPro" id="IPR004623">
    <property type="entry name" value="KdpA"/>
</dbReference>
<feature type="transmembrane region" description="Helical" evidence="9">
    <location>
        <begin position="70"/>
        <end position="89"/>
    </location>
</feature>
<keyword evidence="7 9" id="KW-0406">Ion transport</keyword>
<keyword evidence="10" id="KW-0378">Hydrolase</keyword>
<feature type="transmembrane region" description="Helical" evidence="9">
    <location>
        <begin position="542"/>
        <end position="567"/>
    </location>
</feature>
<evidence type="ECO:0000256" key="8">
    <source>
        <dbReference type="ARBA" id="ARBA00023136"/>
    </source>
</evidence>
<dbReference type="GO" id="GO:0030955">
    <property type="term" value="F:potassium ion binding"/>
    <property type="evidence" value="ECO:0007669"/>
    <property type="project" value="UniProtKB-UniRule"/>
</dbReference>
<dbReference type="PIRSF" id="PIRSF001294">
    <property type="entry name" value="K_ATPaseA"/>
    <property type="match status" value="1"/>
</dbReference>
<feature type="transmembrane region" description="Helical" evidence="9">
    <location>
        <begin position="496"/>
        <end position="522"/>
    </location>
</feature>
<keyword evidence="6 9" id="KW-1133">Transmembrane helix</keyword>
<keyword evidence="4 9" id="KW-0812">Transmembrane</keyword>
<evidence type="ECO:0000256" key="9">
    <source>
        <dbReference type="HAMAP-Rule" id="MF_00275"/>
    </source>
</evidence>
<dbReference type="RefSeq" id="WP_075065495.1">
    <property type="nucleotide sequence ID" value="NZ_LKAJ02000001.1"/>
</dbReference>
<comment type="similarity">
    <text evidence="9">Belongs to the KdpA family.</text>
</comment>
<feature type="transmembrane region" description="Helical" evidence="9">
    <location>
        <begin position="146"/>
        <end position="164"/>
    </location>
</feature>
<proteinExistence type="inferred from homology"/>
<comment type="caution">
    <text evidence="9">Lacks conserved residue(s) required for the propagation of feature annotation.</text>
</comment>
<keyword evidence="5 9" id="KW-0630">Potassium</keyword>
<evidence type="ECO:0000256" key="5">
    <source>
        <dbReference type="ARBA" id="ARBA00022958"/>
    </source>
</evidence>
<evidence type="ECO:0000256" key="6">
    <source>
        <dbReference type="ARBA" id="ARBA00022989"/>
    </source>
</evidence>
<keyword evidence="2 9" id="KW-1003">Cell membrane</keyword>
<feature type="transmembrane region" description="Helical" evidence="9">
    <location>
        <begin position="394"/>
        <end position="413"/>
    </location>
</feature>
<keyword evidence="1 9" id="KW-0813">Transport</keyword>
<evidence type="ECO:0000313" key="10">
    <source>
        <dbReference type="EMBL" id="KRG22446.1"/>
    </source>
</evidence>
<feature type="transmembrane region" description="Helical" evidence="9">
    <location>
        <begin position="434"/>
        <end position="451"/>
    </location>
</feature>
<reference evidence="10" key="1">
    <citation type="submission" date="2015-09" db="EMBL/GenBank/DDBJ databases">
        <title>Draft Genome Sequences of Two Novel Amoeba-resistant Intranuclear Bacteria, Candidatus Berkiella cookevillensis and Candidatus Berkiella aquae.</title>
        <authorList>
            <person name="Mehari Y.T."/>
            <person name="Arivett B.A."/>
            <person name="Farone A.L."/>
            <person name="Gunderson J.H."/>
            <person name="Farone M.B."/>
        </authorList>
    </citation>
    <scope>NUCLEOTIDE SEQUENCE [LARGE SCALE GENOMIC DNA]</scope>
    <source>
        <strain evidence="10">HT99</strain>
    </source>
</reference>
<feature type="transmembrane region" description="Helical" evidence="9">
    <location>
        <begin position="288"/>
        <end position="307"/>
    </location>
</feature>
<accession>A0A0Q9YZM6</accession>
<name>A0A0Q9YZM6_9GAMM</name>
<feature type="transmembrane region" description="Helical" evidence="9">
    <location>
        <begin position="184"/>
        <end position="203"/>
    </location>
</feature>
<dbReference type="HAMAP" id="MF_00275">
    <property type="entry name" value="KdpA"/>
    <property type="match status" value="1"/>
</dbReference>
<dbReference type="EMBL" id="LKAJ01000002">
    <property type="protein sequence ID" value="KRG22446.1"/>
    <property type="molecule type" value="Genomic_DNA"/>
</dbReference>
<evidence type="ECO:0000256" key="4">
    <source>
        <dbReference type="ARBA" id="ARBA00022692"/>
    </source>
</evidence>
<dbReference type="NCBIfam" id="TIGR00680">
    <property type="entry name" value="kdpA"/>
    <property type="match status" value="1"/>
</dbReference>
<evidence type="ECO:0000256" key="3">
    <source>
        <dbReference type="ARBA" id="ARBA00022538"/>
    </source>
</evidence>
<evidence type="ECO:0000256" key="2">
    <source>
        <dbReference type="ARBA" id="ARBA00022475"/>
    </source>
</evidence>
<evidence type="ECO:0000256" key="7">
    <source>
        <dbReference type="ARBA" id="ARBA00023065"/>
    </source>
</evidence>
<keyword evidence="3 9" id="KW-0633">Potassium transport</keyword>
<comment type="function">
    <text evidence="9">Part of the high-affinity ATP-driven potassium transport (or Kdp) system, which catalyzes the hydrolysis of ATP coupled with the electrogenic transport of potassium into the cytoplasm. This subunit binds the extracellular potassium ions and delivers the ions to the membrane domain of KdpB through an intramembrane tunnel.</text>
</comment>
<dbReference type="STRING" id="295108.HT99x_00869"/>